<evidence type="ECO:0000313" key="2">
    <source>
        <dbReference type="EMBL" id="ETI44682.1"/>
    </source>
</evidence>
<protein>
    <submittedName>
        <fullName evidence="2">Uncharacterized protein</fullName>
    </submittedName>
</protein>
<dbReference type="Proteomes" id="UP000018721">
    <property type="component" value="Unassembled WGS sequence"/>
</dbReference>
<name>V9F2W0_PHYNI</name>
<dbReference type="EMBL" id="ANIZ01001800">
    <property type="protein sequence ID" value="ETI44682.1"/>
    <property type="molecule type" value="Genomic_DNA"/>
</dbReference>
<gene>
    <name evidence="2" type="ORF">F443_10638</name>
</gene>
<keyword evidence="3" id="KW-1185">Reference proteome</keyword>
<sequence length="367" mass="41159">MAQLFGTEDLPSSAQDLASLLVLVESRRYLEGHDRLSKSTEFRESGIQSLTAKEFRQITRVSHSSFFRIISEIETNRVFHNNSGCGHAPVSLELAVALNRLGNYRNGVRSVNTKALGGRPRDLRSLRIDRASDKMMAEDAGPQAQTSTDIEPSANEGGVDEHGIPLEVRHRNQNAFTAVWSFVHLLYEPITDPLQPSRPFTHICLVCCDKLQSSDLTSTAWRSCLLRCSKSSTNAKKHMLRAHKDHQFTTTVNELQIQATSTKITAYNDGITGKSDGEPKAKKQRTLFESMTVSAEDIKIRATRWLLSSGLPYTVLLNNELLDLLRRLSNQPTIGFPARRDTFYSYADGEFMQIARFIDFVSIHVSV</sequence>
<accession>V9F2W0</accession>
<dbReference type="OrthoDB" id="146512at2759"/>
<reference evidence="2 3" key="1">
    <citation type="submission" date="2013-11" db="EMBL/GenBank/DDBJ databases">
        <title>The Genome Sequence of Phytophthora parasitica P1569.</title>
        <authorList>
            <consortium name="The Broad Institute Genomics Platform"/>
            <person name="Russ C."/>
            <person name="Tyler B."/>
            <person name="Panabieres F."/>
            <person name="Shan W."/>
            <person name="Tripathy S."/>
            <person name="Grunwald N."/>
            <person name="Machado M."/>
            <person name="Johnson C.S."/>
            <person name="Arredondo F."/>
            <person name="Hong C."/>
            <person name="Coffey M."/>
            <person name="Young S.K."/>
            <person name="Zeng Q."/>
            <person name="Gargeya S."/>
            <person name="Fitzgerald M."/>
            <person name="Abouelleil A."/>
            <person name="Alvarado L."/>
            <person name="Chapman S.B."/>
            <person name="Gainer-Dewar J."/>
            <person name="Goldberg J."/>
            <person name="Griggs A."/>
            <person name="Gujja S."/>
            <person name="Hansen M."/>
            <person name="Howarth C."/>
            <person name="Imamovic A."/>
            <person name="Ireland A."/>
            <person name="Larimer J."/>
            <person name="McCowan C."/>
            <person name="Murphy C."/>
            <person name="Pearson M."/>
            <person name="Poon T.W."/>
            <person name="Priest M."/>
            <person name="Roberts A."/>
            <person name="Saif S."/>
            <person name="Shea T."/>
            <person name="Sykes S."/>
            <person name="Wortman J."/>
            <person name="Nusbaum C."/>
            <person name="Birren B."/>
        </authorList>
    </citation>
    <scope>NUCLEOTIDE SEQUENCE [LARGE SCALE GENOMIC DNA]</scope>
    <source>
        <strain evidence="2 3">P1569</strain>
    </source>
</reference>
<evidence type="ECO:0000313" key="3">
    <source>
        <dbReference type="Proteomes" id="UP000018721"/>
    </source>
</evidence>
<dbReference type="HOGENOM" id="CLU_755399_0_0_1"/>
<dbReference type="AlphaFoldDB" id="V9F2W0"/>
<evidence type="ECO:0000256" key="1">
    <source>
        <dbReference type="SAM" id="MobiDB-lite"/>
    </source>
</evidence>
<organism evidence="2 3">
    <name type="scientific">Phytophthora nicotianae P1569</name>
    <dbReference type="NCBI Taxonomy" id="1317065"/>
    <lineage>
        <taxon>Eukaryota</taxon>
        <taxon>Sar</taxon>
        <taxon>Stramenopiles</taxon>
        <taxon>Oomycota</taxon>
        <taxon>Peronosporomycetes</taxon>
        <taxon>Peronosporales</taxon>
        <taxon>Peronosporaceae</taxon>
        <taxon>Phytophthora</taxon>
    </lineage>
</organism>
<feature type="region of interest" description="Disordered" evidence="1">
    <location>
        <begin position="132"/>
        <end position="161"/>
    </location>
</feature>
<comment type="caution">
    <text evidence="2">The sequence shown here is derived from an EMBL/GenBank/DDBJ whole genome shotgun (WGS) entry which is preliminary data.</text>
</comment>
<proteinExistence type="predicted"/>